<dbReference type="InterPro" id="IPR038765">
    <property type="entry name" value="Papain-like_cys_pep_sf"/>
</dbReference>
<evidence type="ECO:0000313" key="10">
    <source>
        <dbReference type="WormBase" id="CBG09021"/>
    </source>
</evidence>
<sequence length="1190" mass="135818">MGNTILTGRSNAIAPIISAEDARTHITEEEYRRIRQAFQRFKNGCINYDEFCYHVLGGAQIPEDKRRLLFSFFSHGAETISFDNLLSSLVGLCRVEEVQSSKGFLNFSTNSFFSGFIEEYHEFASWGLSPPKLTIPLNDSYISFYEVMSYVTHLSVKEVIELEKVFATISDRAVCKLNVEKWKQALGGCFPDTYAERLFAVFDENRDCQIDFRELVCTLSALCRGPHPGRISQLARIWDVDCDKLLSDEELSNMYADLGVPVEHQTVTKSANGKAALVDFGIWAQENERYIAKYYSMALQIGHICLGLRPESKKMELQVVNEFESRASELPLSEWNIVASGWHSEYRTLLEAERTPNPIDNSGIKGTREDSWTSRVACISAESARLKPDLLPMDYIRVPVPLWRAWLRWHGCALTVDSQFTRKYLDGEFFEDNKPSLELYPLEILFLGHDRKKSHDGTETTPRSLTPWACAQVSRSMTVTELRLGDGDARLWQVVKENEEGNVLLDDGNQNLHQLYTALGKTKKVNKMKLLLEVRERGTGVWPEELRASLSGKQITAASTLSSSNAQLSGRPGAVGLVNYGNFCYRNAGIQCLARVSPLTQYLLEDEHLDELKKANTKRRDAVETTIEYAKLLREMWAAKKKNIAPNDFNDAIRMNSDMFECSEQHDCQEFVAFLLDQLHTSMYEANKTLHPPPPAKDPKKEEENHEIEETDEEKAERSWTEYEKQNESLVTQLFTGQLRSRLVCRTCQSSSSVFEPFTSLSLPIGFEDVDLYQVIGKISYSSLYQFIVSPVVHRDGRIPRRYGFRLSRDSKIGHLREVVAASSGISMSHITIQCMSSKGTLMSRSPNHRSSNLRDELPLSSFPSGARLYALELPESTGEDEWRVAMHRKLQYNHEPHILGSTAGFIVSRFGLPLIVGLDEHVTGKKLYEDVMYQMHRFMEHSVNSFSSRAHDPCEDDASGFPFTLCLVDQNYEWCGQCPALRFCRGCPIRPDDNKVFIPANSPIAVDWFPIALYLRYNHSEEQACEDDPSVAETWSRHFAPSSLEHCIEKFSCPETLDAAIQCDRCEKKTTRDKVMTIWKLPKYLIIHLKRFEFLREQGRMGKCKRTVNFPLKHFDPAPFVDKPDGNTYECIALANHYGQLSCGHFIAYAKSNEDKWLLLNDCSVREVSEEEVDKQGAYLLFYERKDVK</sequence>
<dbReference type="SMART" id="SM00054">
    <property type="entry name" value="EFh"/>
    <property type="match status" value="2"/>
</dbReference>
<dbReference type="SUPFAM" id="SSF143791">
    <property type="entry name" value="DUSP-like"/>
    <property type="match status" value="1"/>
</dbReference>
<dbReference type="InterPro" id="IPR057368">
    <property type="entry name" value="USP32_N"/>
</dbReference>
<dbReference type="InterPro" id="IPR002048">
    <property type="entry name" value="EF_hand_dom"/>
</dbReference>
<dbReference type="GO" id="GO:1904263">
    <property type="term" value="P:positive regulation of TORC1 signaling"/>
    <property type="evidence" value="ECO:0007669"/>
    <property type="project" value="EnsemblMetazoa"/>
</dbReference>
<evidence type="ECO:0000313" key="9">
    <source>
        <dbReference type="Proteomes" id="UP000008549"/>
    </source>
</evidence>
<dbReference type="InterPro" id="IPR018247">
    <property type="entry name" value="EF_Hand_1_Ca_BS"/>
</dbReference>
<keyword evidence="9" id="KW-1185">Reference proteome</keyword>
<dbReference type="Pfam" id="PF25265">
    <property type="entry name" value="USP32_N"/>
    <property type="match status" value="1"/>
</dbReference>
<evidence type="ECO:0000259" key="6">
    <source>
        <dbReference type="PROSITE" id="PS50235"/>
    </source>
</evidence>
<dbReference type="FunFam" id="1.10.238.10:FF:000464">
    <property type="entry name" value="Ubiquitin carboxyl-terminal hydrolase cyk-3"/>
    <property type="match status" value="1"/>
</dbReference>
<dbReference type="InterPro" id="IPR001394">
    <property type="entry name" value="Peptidase_C19_UCH"/>
</dbReference>
<dbReference type="Pfam" id="PF00443">
    <property type="entry name" value="UCH"/>
    <property type="match status" value="1"/>
</dbReference>
<dbReference type="GO" id="GO:0005509">
    <property type="term" value="F:calcium ion binding"/>
    <property type="evidence" value="ECO:0007669"/>
    <property type="project" value="InterPro"/>
</dbReference>
<comment type="catalytic activity">
    <reaction evidence="1">
        <text>Thiol-dependent hydrolysis of ester, thioester, amide, peptide and isopeptide bonds formed by the C-terminal Gly of ubiquitin (a 76-residue protein attached to proteins as an intracellular targeting signal).</text>
        <dbReference type="EC" id="3.4.19.12"/>
    </reaction>
</comment>
<dbReference type="GO" id="GO:0030010">
    <property type="term" value="P:establishment of cell polarity"/>
    <property type="evidence" value="ECO:0007669"/>
    <property type="project" value="EnsemblMetazoa"/>
</dbReference>
<dbReference type="PANTHER" id="PTHR21646">
    <property type="entry name" value="UBIQUITIN CARBOXYL-TERMINAL HYDROLASE"/>
    <property type="match status" value="1"/>
</dbReference>
<feature type="domain" description="EF-hand" evidence="5">
    <location>
        <begin position="190"/>
        <end position="225"/>
    </location>
</feature>
<dbReference type="PROSITE" id="PS50222">
    <property type="entry name" value="EF_HAND_2"/>
    <property type="match status" value="1"/>
</dbReference>
<dbReference type="PANTHER" id="PTHR21646:SF23">
    <property type="entry name" value="UBIQUITIN CARBOXYL-TERMINAL HYDROLASE USP2"/>
    <property type="match status" value="1"/>
</dbReference>
<dbReference type="GO" id="GO:1904785">
    <property type="term" value="P:regulation of asymmetric protein localization involved in cell fate determination"/>
    <property type="evidence" value="ECO:0007669"/>
    <property type="project" value="EnsemblMetazoa"/>
</dbReference>
<dbReference type="EC" id="3.4.19.12" evidence="2"/>
<evidence type="ECO:0000259" key="5">
    <source>
        <dbReference type="PROSITE" id="PS50222"/>
    </source>
</evidence>
<dbReference type="InterPro" id="IPR035927">
    <property type="entry name" value="DUSP-like_sf"/>
</dbReference>
<dbReference type="GO" id="GO:0005815">
    <property type="term" value="C:microtubule organizing center"/>
    <property type="evidence" value="ECO:0007669"/>
    <property type="project" value="EnsemblMetazoa"/>
</dbReference>
<dbReference type="InterPro" id="IPR050185">
    <property type="entry name" value="Ub_carboxyl-term_hydrolase"/>
</dbReference>
<evidence type="ECO:0000259" key="7">
    <source>
        <dbReference type="PROSITE" id="PS51283"/>
    </source>
</evidence>
<feature type="domain" description="USP" evidence="6">
    <location>
        <begin position="575"/>
        <end position="1187"/>
    </location>
</feature>
<evidence type="ECO:0000256" key="3">
    <source>
        <dbReference type="ARBA" id="ARBA00022837"/>
    </source>
</evidence>
<dbReference type="GO" id="GO:0009992">
    <property type="term" value="P:intracellular water homeostasis"/>
    <property type="evidence" value="ECO:0007669"/>
    <property type="project" value="EnsemblMetazoa"/>
</dbReference>
<organism evidence="8 9">
    <name type="scientific">Caenorhabditis briggsae</name>
    <dbReference type="NCBI Taxonomy" id="6238"/>
    <lineage>
        <taxon>Eukaryota</taxon>
        <taxon>Metazoa</taxon>
        <taxon>Ecdysozoa</taxon>
        <taxon>Nematoda</taxon>
        <taxon>Chromadorea</taxon>
        <taxon>Rhabditida</taxon>
        <taxon>Rhabditina</taxon>
        <taxon>Rhabditomorpha</taxon>
        <taxon>Rhabditoidea</taxon>
        <taxon>Rhabditidae</taxon>
        <taxon>Peloderinae</taxon>
        <taxon>Caenorhabditis</taxon>
    </lineage>
</organism>
<dbReference type="FunCoup" id="A8X800">
    <property type="interactions" value="2344"/>
</dbReference>
<dbReference type="PROSITE" id="PS50235">
    <property type="entry name" value="USP_3"/>
    <property type="match status" value="1"/>
</dbReference>
<dbReference type="EMBL" id="HE601284">
    <property type="protein sequence ID" value="CAP28761.2"/>
    <property type="molecule type" value="Genomic_DNA"/>
</dbReference>
<keyword evidence="3" id="KW-0106">Calcium</keyword>
<proteinExistence type="predicted"/>
<feature type="compositionally biased region" description="Acidic residues" evidence="4">
    <location>
        <begin position="705"/>
        <end position="714"/>
    </location>
</feature>
<dbReference type="GO" id="GO:0009792">
    <property type="term" value="P:embryo development ending in birth or egg hatching"/>
    <property type="evidence" value="ECO:0007669"/>
    <property type="project" value="EnsemblMetazoa"/>
</dbReference>
<dbReference type="InterPro" id="IPR011992">
    <property type="entry name" value="EF-hand-dom_pair"/>
</dbReference>
<dbReference type="InParanoid" id="A8X800"/>
<dbReference type="OMA" id="IWAQENE"/>
<dbReference type="Gene3D" id="1.10.238.10">
    <property type="entry name" value="EF-hand"/>
    <property type="match status" value="1"/>
</dbReference>
<evidence type="ECO:0000313" key="8">
    <source>
        <dbReference type="EMBL" id="CAP28761.2"/>
    </source>
</evidence>
<dbReference type="Proteomes" id="UP000008549">
    <property type="component" value="Unassembled WGS sequence"/>
</dbReference>
<gene>
    <name evidence="10" type="primary">cyk-3</name>
    <name evidence="8" type="synonym">Cbr-cyk-3</name>
    <name evidence="10" type="ORF">CBG09021</name>
    <name evidence="8" type="ORF">CBG_09021</name>
</gene>
<dbReference type="WormBase" id="CBG09021">
    <property type="protein sequence ID" value="CBP02201"/>
    <property type="gene ID" value="WBGene00030692"/>
    <property type="gene designation" value="Cbr-cyk-3"/>
</dbReference>
<dbReference type="STRING" id="6238.A8X800"/>
<dbReference type="GO" id="GO:0004843">
    <property type="term" value="F:cysteine-type deubiquitinase activity"/>
    <property type="evidence" value="ECO:0007669"/>
    <property type="project" value="UniProtKB-EC"/>
</dbReference>
<dbReference type="GO" id="GO:1903673">
    <property type="term" value="P:mitotic cleavage furrow formation"/>
    <property type="evidence" value="ECO:0007669"/>
    <property type="project" value="EnsemblMetazoa"/>
</dbReference>
<dbReference type="GO" id="GO:0031023">
    <property type="term" value="P:microtubule organizing center organization"/>
    <property type="evidence" value="ECO:0007669"/>
    <property type="project" value="EnsemblMetazoa"/>
</dbReference>
<dbReference type="SUPFAM" id="SSF47473">
    <property type="entry name" value="EF-hand"/>
    <property type="match status" value="2"/>
</dbReference>
<dbReference type="FunFam" id="3.90.70.10:FF:000178">
    <property type="entry name" value="Ubiquitin carboxyl-terminal hydrolase cyk-3"/>
    <property type="match status" value="1"/>
</dbReference>
<accession>A8X800</accession>
<dbReference type="Pfam" id="PF06337">
    <property type="entry name" value="DUSP"/>
    <property type="match status" value="1"/>
</dbReference>
<reference evidence="8 9" key="1">
    <citation type="journal article" date="2003" name="PLoS Biol.">
        <title>The genome sequence of Caenorhabditis briggsae: a platform for comparative genomics.</title>
        <authorList>
            <person name="Stein L.D."/>
            <person name="Bao Z."/>
            <person name="Blasiar D."/>
            <person name="Blumenthal T."/>
            <person name="Brent M.R."/>
            <person name="Chen N."/>
            <person name="Chinwalla A."/>
            <person name="Clarke L."/>
            <person name="Clee C."/>
            <person name="Coghlan A."/>
            <person name="Coulson A."/>
            <person name="D'Eustachio P."/>
            <person name="Fitch D.H."/>
            <person name="Fulton L.A."/>
            <person name="Fulton R.E."/>
            <person name="Griffiths-Jones S."/>
            <person name="Harris T.W."/>
            <person name="Hillier L.W."/>
            <person name="Kamath R."/>
            <person name="Kuwabara P.E."/>
            <person name="Mardis E.R."/>
            <person name="Marra M.A."/>
            <person name="Miner T.L."/>
            <person name="Minx P."/>
            <person name="Mullikin J.C."/>
            <person name="Plumb R.W."/>
            <person name="Rogers J."/>
            <person name="Schein J.E."/>
            <person name="Sohrmann M."/>
            <person name="Spieth J."/>
            <person name="Stajich J.E."/>
            <person name="Wei C."/>
            <person name="Willey D."/>
            <person name="Wilson R.K."/>
            <person name="Durbin R."/>
            <person name="Waterston R.H."/>
        </authorList>
    </citation>
    <scope>NUCLEOTIDE SEQUENCE [LARGE SCALE GENOMIC DNA]</scope>
    <source>
        <strain evidence="8 9">AF16</strain>
    </source>
</reference>
<dbReference type="Gene3D" id="3.30.2230.10">
    <property type="entry name" value="DUSP-like"/>
    <property type="match status" value="1"/>
</dbReference>
<dbReference type="InterPro" id="IPR006615">
    <property type="entry name" value="Pept_C19_DUSP"/>
</dbReference>
<evidence type="ECO:0000256" key="1">
    <source>
        <dbReference type="ARBA" id="ARBA00000707"/>
    </source>
</evidence>
<dbReference type="GO" id="GO:0016579">
    <property type="term" value="P:protein deubiquitination"/>
    <property type="evidence" value="ECO:0007669"/>
    <property type="project" value="InterPro"/>
</dbReference>
<dbReference type="GO" id="GO:0005737">
    <property type="term" value="C:cytoplasm"/>
    <property type="evidence" value="ECO:0000318"/>
    <property type="project" value="GO_Central"/>
</dbReference>
<feature type="region of interest" description="Disordered" evidence="4">
    <location>
        <begin position="686"/>
        <end position="719"/>
    </location>
</feature>
<protein>
    <recommendedName>
        <fullName evidence="2">ubiquitinyl hydrolase 1</fullName>
        <ecNumber evidence="2">3.4.19.12</ecNumber>
    </recommendedName>
</protein>
<dbReference type="eggNOG" id="KOG1870">
    <property type="taxonomic scope" value="Eukaryota"/>
</dbReference>
<dbReference type="CDD" id="cd02674">
    <property type="entry name" value="Peptidase_C19R"/>
    <property type="match status" value="1"/>
</dbReference>
<dbReference type="FunFam" id="3.90.70.10:FF:000220">
    <property type="entry name" value="Ubiquitin carboxyl-terminal hydrolase cyk-3"/>
    <property type="match status" value="1"/>
</dbReference>
<dbReference type="HOGENOM" id="CLU_001060_10_1_1"/>
<feature type="domain" description="DUSP" evidence="7">
    <location>
        <begin position="311"/>
        <end position="425"/>
    </location>
</feature>
<dbReference type="Gene3D" id="3.90.70.10">
    <property type="entry name" value="Cysteine proteinases"/>
    <property type="match status" value="2"/>
</dbReference>
<dbReference type="PROSITE" id="PS51283">
    <property type="entry name" value="DUSP"/>
    <property type="match status" value="1"/>
</dbReference>
<dbReference type="InterPro" id="IPR028889">
    <property type="entry name" value="USP"/>
</dbReference>
<dbReference type="FunFam" id="3.30.2230.10:FF:000013">
    <property type="entry name" value="Ubiquitin carboxyl-terminal hydrolase cyk-3"/>
    <property type="match status" value="1"/>
</dbReference>
<evidence type="ECO:0000256" key="4">
    <source>
        <dbReference type="SAM" id="MobiDB-lite"/>
    </source>
</evidence>
<dbReference type="PROSITE" id="PS00018">
    <property type="entry name" value="EF_HAND_1"/>
    <property type="match status" value="1"/>
</dbReference>
<evidence type="ECO:0000256" key="2">
    <source>
        <dbReference type="ARBA" id="ARBA00012759"/>
    </source>
</evidence>
<dbReference type="SUPFAM" id="SSF54001">
    <property type="entry name" value="Cysteine proteinases"/>
    <property type="match status" value="1"/>
</dbReference>
<reference evidence="8 9" key="2">
    <citation type="journal article" date="2011" name="PLoS Genet.">
        <title>Caenorhabditis briggsae recombinant inbred line genotypes reveal inter-strain incompatibility and the evolution of recombination.</title>
        <authorList>
            <person name="Ross J.A."/>
            <person name="Koboldt D.C."/>
            <person name="Staisch J.E."/>
            <person name="Chamberlin H.M."/>
            <person name="Gupta B.P."/>
            <person name="Miller R.D."/>
            <person name="Baird S.E."/>
            <person name="Haag E.S."/>
        </authorList>
    </citation>
    <scope>NUCLEOTIDE SEQUENCE [LARGE SCALE GENOMIC DNA]</scope>
    <source>
        <strain evidence="8 9">AF16</strain>
    </source>
</reference>
<dbReference type="AlphaFoldDB" id="A8X800"/>
<name>A8X800_CAEBR</name>
<dbReference type="SMART" id="SM00695">
    <property type="entry name" value="DUSP"/>
    <property type="match status" value="1"/>
</dbReference>